<dbReference type="eggNOG" id="COG1629">
    <property type="taxonomic scope" value="Bacteria"/>
</dbReference>
<evidence type="ECO:0000256" key="1">
    <source>
        <dbReference type="ARBA" id="ARBA00004571"/>
    </source>
</evidence>
<feature type="domain" description="TonB-dependent receptor-like beta-barrel" evidence="12">
    <location>
        <begin position="405"/>
        <end position="961"/>
    </location>
</feature>
<dbReference type="Gene3D" id="2.170.130.10">
    <property type="entry name" value="TonB-dependent receptor, plug domain"/>
    <property type="match status" value="1"/>
</dbReference>
<dbReference type="Pfam" id="PF07715">
    <property type="entry name" value="Plug"/>
    <property type="match status" value="1"/>
</dbReference>
<keyword evidence="7 8" id="KW-0998">Cell outer membrane</keyword>
<name>A0A059G428_9PROT</name>
<feature type="chain" id="PRO_5001577950" description="TonB-dependent receptor" evidence="11">
    <location>
        <begin position="26"/>
        <end position="1003"/>
    </location>
</feature>
<evidence type="ECO:0000256" key="3">
    <source>
        <dbReference type="ARBA" id="ARBA00022452"/>
    </source>
</evidence>
<dbReference type="Pfam" id="PF00593">
    <property type="entry name" value="TonB_dep_Rec_b-barrel"/>
    <property type="match status" value="1"/>
</dbReference>
<evidence type="ECO:0000259" key="12">
    <source>
        <dbReference type="Pfam" id="PF00593"/>
    </source>
</evidence>
<dbReference type="GO" id="GO:0009279">
    <property type="term" value="C:cell outer membrane"/>
    <property type="evidence" value="ECO:0007669"/>
    <property type="project" value="UniProtKB-SubCell"/>
</dbReference>
<keyword evidence="11" id="KW-0732">Signal</keyword>
<evidence type="ECO:0000313" key="15">
    <source>
        <dbReference type="Proteomes" id="UP000024942"/>
    </source>
</evidence>
<evidence type="ECO:0000256" key="6">
    <source>
        <dbReference type="ARBA" id="ARBA00023136"/>
    </source>
</evidence>
<dbReference type="InterPro" id="IPR012910">
    <property type="entry name" value="Plug_dom"/>
</dbReference>
<proteinExistence type="inferred from homology"/>
<evidence type="ECO:0000256" key="9">
    <source>
        <dbReference type="RuleBase" id="RU003357"/>
    </source>
</evidence>
<evidence type="ECO:0000313" key="14">
    <source>
        <dbReference type="EMBL" id="KDA01469.1"/>
    </source>
</evidence>
<organism evidence="14 15">
    <name type="scientific">Hyphomonas oceanitis SCH89</name>
    <dbReference type="NCBI Taxonomy" id="1280953"/>
    <lineage>
        <taxon>Bacteria</taxon>
        <taxon>Pseudomonadati</taxon>
        <taxon>Pseudomonadota</taxon>
        <taxon>Alphaproteobacteria</taxon>
        <taxon>Hyphomonadales</taxon>
        <taxon>Hyphomonadaceae</taxon>
        <taxon>Hyphomonas</taxon>
    </lineage>
</organism>
<dbReference type="SUPFAM" id="SSF56935">
    <property type="entry name" value="Porins"/>
    <property type="match status" value="1"/>
</dbReference>
<reference evidence="14 15" key="1">
    <citation type="journal article" date="2014" name="Antonie Van Leeuwenhoek">
        <title>Hyphomonas beringensis sp. nov. and Hyphomonas chukchiensis sp. nov., isolated from surface seawater of the Bering Sea and Chukchi Sea.</title>
        <authorList>
            <person name="Li C."/>
            <person name="Lai Q."/>
            <person name="Li G."/>
            <person name="Dong C."/>
            <person name="Wang J."/>
            <person name="Liao Y."/>
            <person name="Shao Z."/>
        </authorList>
    </citation>
    <scope>NUCLEOTIDE SEQUENCE [LARGE SCALE GENOMIC DNA]</scope>
    <source>
        <strain evidence="14 15">SCH89</strain>
    </source>
</reference>
<keyword evidence="2 8" id="KW-0813">Transport</keyword>
<evidence type="ECO:0000259" key="13">
    <source>
        <dbReference type="Pfam" id="PF07715"/>
    </source>
</evidence>
<dbReference type="STRING" id="1280953.HOC_15432"/>
<evidence type="ECO:0000256" key="2">
    <source>
        <dbReference type="ARBA" id="ARBA00022448"/>
    </source>
</evidence>
<evidence type="ECO:0000256" key="8">
    <source>
        <dbReference type="PROSITE-ProRule" id="PRU01360"/>
    </source>
</evidence>
<comment type="caution">
    <text evidence="14">The sequence shown here is derived from an EMBL/GenBank/DDBJ whole genome shotgun (WGS) entry which is preliminary data.</text>
</comment>
<accession>A0A059G428</accession>
<dbReference type="InterPro" id="IPR037066">
    <property type="entry name" value="Plug_dom_sf"/>
</dbReference>
<keyword evidence="15" id="KW-1185">Reference proteome</keyword>
<dbReference type="Gene3D" id="2.40.170.20">
    <property type="entry name" value="TonB-dependent receptor, beta-barrel domain"/>
    <property type="match status" value="1"/>
</dbReference>
<keyword evidence="6 8" id="KW-0472">Membrane</keyword>
<comment type="subcellular location">
    <subcellularLocation>
        <location evidence="1 8">Cell outer membrane</location>
        <topology evidence="1 8">Multi-pass membrane protein</topology>
    </subcellularLocation>
</comment>
<dbReference type="InterPro" id="IPR000531">
    <property type="entry name" value="Beta-barrel_TonB"/>
</dbReference>
<evidence type="ECO:0000256" key="4">
    <source>
        <dbReference type="ARBA" id="ARBA00022692"/>
    </source>
</evidence>
<feature type="region of interest" description="Disordered" evidence="10">
    <location>
        <begin position="251"/>
        <end position="270"/>
    </location>
</feature>
<protein>
    <recommendedName>
        <fullName evidence="16">TonB-dependent receptor</fullName>
    </recommendedName>
</protein>
<feature type="domain" description="TonB-dependent receptor plug" evidence="13">
    <location>
        <begin position="71"/>
        <end position="178"/>
    </location>
</feature>
<dbReference type="eggNOG" id="COG4206">
    <property type="taxonomic scope" value="Bacteria"/>
</dbReference>
<dbReference type="EMBL" id="ARYL01000027">
    <property type="protein sequence ID" value="KDA01469.1"/>
    <property type="molecule type" value="Genomic_DNA"/>
</dbReference>
<dbReference type="PANTHER" id="PTHR47234">
    <property type="match status" value="1"/>
</dbReference>
<dbReference type="PROSITE" id="PS52016">
    <property type="entry name" value="TONB_DEPENDENT_REC_3"/>
    <property type="match status" value="1"/>
</dbReference>
<evidence type="ECO:0000256" key="10">
    <source>
        <dbReference type="SAM" id="MobiDB-lite"/>
    </source>
</evidence>
<keyword evidence="5 9" id="KW-0798">TonB box</keyword>
<sequence>MNGNTIKSRLLASSVFAGVAFMASASILATAQEADPAVDTVAAPAAEDTTARQATVYVTGTRIQSPGVVSSSPIATVGRAELEVAQTVEVERLFKDLPITVPGDGQNTNNGTAGATTVNLRALGTQRSLILVDGKRMTPFDVNGQVDVSAIPVNMLERVDVVTGGASAVYGSDAMAGAINFITRQDFAGVEVDSKYTVTEEGDGQIYDIATLFGANFDGGRGNVTVSMGHTDRKPVLLGDRELGLFGIATSEGPNEGGAPASPEANCDNPDTTAFSSGVGSTTTIPTTLDLTGGSLQIRNDGTVGPRCSRFNFNPFNYYQTPQQRYNAFTTARYEITPNIEAYARASFSSINVTQQVAPSGVFGNVFEVPLQNPFLSDPARTAILGQINTFLAGNPAVGFDDVGVNDLNDNGIFDDQDSITVPIRRRTTELGTRSTSYDSNTFQILTGLRGDLDNGWNYDISFAHGESDRTNTSAGYSNVANIATALNTISADTCTTPGGSTTDGCVPLDLFSTGFGSITPAMAAYAGATALEKRNYTQNVASASISGPVEMLTSPFADSPLQFALGTEYREESGSTTPDECLKLAPTSCLGGAGGNLLPVSSSFDVIELFAETIVPLISGKQFAQDVSLELGGRISDYSSVGQNETWKAGVNWALTDSFRVRVMQQKAVRAPNIGELGSPITTGLGDASFDPCSDGNPNAIDADLAALCVATGVNPALVGIVGDIVSGQINQFQGSDPNALPDAETADTFTAGFVYQPGFNLGPLQGTTISLDYYDIEISDYIDAFKPQEVLDQCYIVGNLEECAKINRIGGSLATAGSGVDTYTTNLDYIRTEGVDLVASTGLDFDQYGALDFSFYGSFLMTQESLSKEGLDPIDCLGKFGNDCYPTPEFRFQQRTSWSMGPASLSLNWRHLGEVEIQDSQKANTFDGFEKIKAQDYFDLTGSYQINDMVGLTVGVRNLFEEDLPVVGNEAGSTDANSGNTFPSTYDVFGRTYTIGLKATF</sequence>
<gene>
    <name evidence="14" type="ORF">HOC_15432</name>
</gene>
<dbReference type="AlphaFoldDB" id="A0A059G428"/>
<keyword evidence="4 8" id="KW-0812">Transmembrane</keyword>
<keyword evidence="3 8" id="KW-1134">Transmembrane beta strand</keyword>
<evidence type="ECO:0000256" key="11">
    <source>
        <dbReference type="SAM" id="SignalP"/>
    </source>
</evidence>
<dbReference type="InterPro" id="IPR039426">
    <property type="entry name" value="TonB-dep_rcpt-like"/>
</dbReference>
<evidence type="ECO:0000256" key="5">
    <source>
        <dbReference type="ARBA" id="ARBA00023077"/>
    </source>
</evidence>
<dbReference type="PANTHER" id="PTHR47234:SF2">
    <property type="entry name" value="TONB-DEPENDENT RECEPTOR"/>
    <property type="match status" value="1"/>
</dbReference>
<feature type="signal peptide" evidence="11">
    <location>
        <begin position="1"/>
        <end position="25"/>
    </location>
</feature>
<dbReference type="PATRIC" id="fig|1280953.3.peg.3101"/>
<dbReference type="RefSeq" id="WP_051624963.1">
    <property type="nucleotide sequence ID" value="NZ_ARYL01000027.1"/>
</dbReference>
<evidence type="ECO:0000256" key="7">
    <source>
        <dbReference type="ARBA" id="ARBA00023237"/>
    </source>
</evidence>
<dbReference type="Proteomes" id="UP000024942">
    <property type="component" value="Unassembled WGS sequence"/>
</dbReference>
<evidence type="ECO:0008006" key="16">
    <source>
        <dbReference type="Google" id="ProtNLM"/>
    </source>
</evidence>
<dbReference type="InterPro" id="IPR036942">
    <property type="entry name" value="Beta-barrel_TonB_sf"/>
</dbReference>
<comment type="similarity">
    <text evidence="8 9">Belongs to the TonB-dependent receptor family.</text>
</comment>